<evidence type="ECO:0000256" key="5">
    <source>
        <dbReference type="ARBA" id="ARBA00034321"/>
    </source>
</evidence>
<dbReference type="Pfam" id="PF12115">
    <property type="entry name" value="Salp15"/>
    <property type="match status" value="1"/>
</dbReference>
<dbReference type="EMBL" id="DS882485">
    <property type="protein sequence ID" value="EEC15078.1"/>
    <property type="molecule type" value="Genomic_DNA"/>
</dbReference>
<reference evidence="7 9" key="1">
    <citation type="submission" date="2008-03" db="EMBL/GenBank/DDBJ databases">
        <title>Annotation of Ixodes scapularis.</title>
        <authorList>
            <consortium name="Ixodes scapularis Genome Project Consortium"/>
            <person name="Caler E."/>
            <person name="Hannick L.I."/>
            <person name="Bidwell S."/>
            <person name="Joardar V."/>
            <person name="Thiagarajan M."/>
            <person name="Amedeo P."/>
            <person name="Galinsky K.J."/>
            <person name="Schobel S."/>
            <person name="Inman J."/>
            <person name="Hostetler J."/>
            <person name="Miller J."/>
            <person name="Hammond M."/>
            <person name="Megy K."/>
            <person name="Lawson D."/>
            <person name="Kodira C."/>
            <person name="Sutton G."/>
            <person name="Meyer J."/>
            <person name="Hill C.A."/>
            <person name="Birren B."/>
            <person name="Nene V."/>
            <person name="Collins F."/>
            <person name="Alarcon-Chaidez F."/>
            <person name="Wikel S."/>
            <person name="Strausberg R."/>
        </authorList>
    </citation>
    <scope>NUCLEOTIDE SEQUENCE [LARGE SCALE GENOMIC DNA]</scope>
    <source>
        <strain evidence="9">Wikel</strain>
        <strain evidence="7">Wikel colony</strain>
    </source>
</reference>
<evidence type="ECO:0000256" key="3">
    <source>
        <dbReference type="ARBA" id="ARBA00022729"/>
    </source>
</evidence>
<sequence length="96" mass="10885">MNKAIFIVIVTSHILYHAVSQQLRWVDVEQEYGFYNCMVNLGLKLDEACQKFGTIGMETVNFTDCKMGCKNDTKDGFVNITYDIPDNTPCGFFGEV</sequence>
<keyword evidence="2" id="KW-0964">Secreted</keyword>
<evidence type="ECO:0000256" key="4">
    <source>
        <dbReference type="ARBA" id="ARBA00023180"/>
    </source>
</evidence>
<keyword evidence="4" id="KW-0325">Glycoprotein</keyword>
<feature type="signal peptide" evidence="6">
    <location>
        <begin position="1"/>
        <end position="20"/>
    </location>
</feature>
<evidence type="ECO:0000256" key="2">
    <source>
        <dbReference type="ARBA" id="ARBA00022525"/>
    </source>
</evidence>
<dbReference type="VEuPathDB" id="VectorBase:ISCI020900"/>
<dbReference type="GO" id="GO:0005576">
    <property type="term" value="C:extracellular region"/>
    <property type="evidence" value="ECO:0007669"/>
    <property type="project" value="UniProtKB-SubCell"/>
</dbReference>
<keyword evidence="3 6" id="KW-0732">Signal</keyword>
<dbReference type="EMBL" id="ABJB010696068">
    <property type="status" value="NOT_ANNOTATED_CDS"/>
    <property type="molecule type" value="Genomic_DNA"/>
</dbReference>
<accession>B7Q8A6</accession>
<dbReference type="Proteomes" id="UP000001555">
    <property type="component" value="Unassembled WGS sequence"/>
</dbReference>
<name>B7Q8A6_IXOSC</name>
<gene>
    <name evidence="7" type="ORF">IscW_ISCW020900</name>
</gene>
<dbReference type="EMBL" id="ABJB010631329">
    <property type="status" value="NOT_ANNOTATED_CDS"/>
    <property type="molecule type" value="Genomic_DNA"/>
</dbReference>
<protein>
    <submittedName>
        <fullName evidence="7 8">Peptide 11.3 kDa, putative</fullName>
    </submittedName>
</protein>
<evidence type="ECO:0000256" key="1">
    <source>
        <dbReference type="ARBA" id="ARBA00004613"/>
    </source>
</evidence>
<dbReference type="VEuPathDB" id="VectorBase:ISCW020900"/>
<feature type="chain" id="PRO_5010959843" evidence="6">
    <location>
        <begin position="21"/>
        <end position="96"/>
    </location>
</feature>
<comment type="similarity">
    <text evidence="5">Belongs to the salp15 family.</text>
</comment>
<dbReference type="EnsemblMetazoa" id="ISCW020900-RA">
    <property type="protein sequence ID" value="ISCW020900-PA"/>
    <property type="gene ID" value="ISCW020900"/>
</dbReference>
<dbReference type="InterPro" id="IPR021971">
    <property type="entry name" value="Salp15"/>
</dbReference>
<dbReference type="AlphaFoldDB" id="B7Q8A6"/>
<evidence type="ECO:0000313" key="9">
    <source>
        <dbReference type="Proteomes" id="UP000001555"/>
    </source>
</evidence>
<keyword evidence="9" id="KW-1185">Reference proteome</keyword>
<comment type="subcellular location">
    <subcellularLocation>
        <location evidence="1">Secreted</location>
    </subcellularLocation>
</comment>
<evidence type="ECO:0000256" key="6">
    <source>
        <dbReference type="SAM" id="SignalP"/>
    </source>
</evidence>
<reference evidence="8" key="2">
    <citation type="submission" date="2020-05" db="UniProtKB">
        <authorList>
            <consortium name="EnsemblMetazoa"/>
        </authorList>
    </citation>
    <scope>IDENTIFICATION</scope>
    <source>
        <strain evidence="8">wikel</strain>
    </source>
</reference>
<evidence type="ECO:0000313" key="7">
    <source>
        <dbReference type="EMBL" id="EEC15078.1"/>
    </source>
</evidence>
<dbReference type="PaxDb" id="6945-B7Q8A6"/>
<evidence type="ECO:0000313" key="8">
    <source>
        <dbReference type="EnsemblMetazoa" id="ISCW020900-PA"/>
    </source>
</evidence>
<proteinExistence type="inferred from homology"/>
<dbReference type="HOGENOM" id="CLU_2365548_0_0_1"/>
<feature type="non-terminal residue" evidence="7">
    <location>
        <position position="96"/>
    </location>
</feature>
<dbReference type="VEuPathDB" id="VectorBase:ISCP_031545"/>
<organism>
    <name type="scientific">Ixodes scapularis</name>
    <name type="common">Black-legged tick</name>
    <name type="synonym">Deer tick</name>
    <dbReference type="NCBI Taxonomy" id="6945"/>
    <lineage>
        <taxon>Eukaryota</taxon>
        <taxon>Metazoa</taxon>
        <taxon>Ecdysozoa</taxon>
        <taxon>Arthropoda</taxon>
        <taxon>Chelicerata</taxon>
        <taxon>Arachnida</taxon>
        <taxon>Acari</taxon>
        <taxon>Parasitiformes</taxon>
        <taxon>Ixodida</taxon>
        <taxon>Ixodoidea</taxon>
        <taxon>Ixodidae</taxon>
        <taxon>Ixodinae</taxon>
        <taxon>Ixodes</taxon>
    </lineage>
</organism>